<feature type="transmembrane region" description="Helical" evidence="1">
    <location>
        <begin position="146"/>
        <end position="165"/>
    </location>
</feature>
<keyword evidence="1" id="KW-0812">Transmembrane</keyword>
<dbReference type="AlphaFoldDB" id="A0A1I3L9H5"/>
<keyword evidence="1" id="KW-0472">Membrane</keyword>
<keyword evidence="1" id="KW-1133">Transmembrane helix</keyword>
<sequence>MDIYQTLFEVIDTRSFSNMWYWIALAVVWSTASHFVLGVPFDLALRAKRQGGERMTDLEDLVRINIGRLLNIAEVSGLMLTALAGAVITILGMTGFVYGVELAQALFLIGFPMLLVGALNIRTARKIATEAPKGEFLVSELRRHRFYVQFIGLISIFVTAMWGMYQNIVTGPLGG</sequence>
<dbReference type="STRING" id="588602.SAMN04487991_0940"/>
<evidence type="ECO:0000313" key="2">
    <source>
        <dbReference type="EMBL" id="SFI81378.1"/>
    </source>
</evidence>
<proteinExistence type="predicted"/>
<dbReference type="EMBL" id="FORH01000001">
    <property type="protein sequence ID" value="SFI81378.1"/>
    <property type="molecule type" value="Genomic_DNA"/>
</dbReference>
<feature type="transmembrane region" description="Helical" evidence="1">
    <location>
        <begin position="105"/>
        <end position="125"/>
    </location>
</feature>
<evidence type="ECO:0000313" key="3">
    <source>
        <dbReference type="Proteomes" id="UP000199630"/>
    </source>
</evidence>
<organism evidence="2 3">
    <name type="scientific">Celeribacter neptunius</name>
    <dbReference type="NCBI Taxonomy" id="588602"/>
    <lineage>
        <taxon>Bacteria</taxon>
        <taxon>Pseudomonadati</taxon>
        <taxon>Pseudomonadota</taxon>
        <taxon>Alphaproteobacteria</taxon>
        <taxon>Rhodobacterales</taxon>
        <taxon>Roseobacteraceae</taxon>
        <taxon>Celeribacter</taxon>
    </lineage>
</organism>
<gene>
    <name evidence="2" type="ORF">SAMN04487991_0940</name>
</gene>
<dbReference type="Proteomes" id="UP000199630">
    <property type="component" value="Unassembled WGS sequence"/>
</dbReference>
<accession>A0A1I3L9H5</accession>
<evidence type="ECO:0008006" key="4">
    <source>
        <dbReference type="Google" id="ProtNLM"/>
    </source>
</evidence>
<dbReference type="OrthoDB" id="7847071at2"/>
<dbReference type="RefSeq" id="WP_090058161.1">
    <property type="nucleotide sequence ID" value="NZ_FORH01000001.1"/>
</dbReference>
<name>A0A1I3L9H5_9RHOB</name>
<feature type="transmembrane region" description="Helical" evidence="1">
    <location>
        <begin position="78"/>
        <end position="99"/>
    </location>
</feature>
<feature type="transmembrane region" description="Helical" evidence="1">
    <location>
        <begin position="20"/>
        <end position="45"/>
    </location>
</feature>
<keyword evidence="3" id="KW-1185">Reference proteome</keyword>
<evidence type="ECO:0000256" key="1">
    <source>
        <dbReference type="SAM" id="Phobius"/>
    </source>
</evidence>
<reference evidence="3" key="1">
    <citation type="submission" date="2016-10" db="EMBL/GenBank/DDBJ databases">
        <authorList>
            <person name="Varghese N."/>
            <person name="Submissions S."/>
        </authorList>
    </citation>
    <scope>NUCLEOTIDE SEQUENCE [LARGE SCALE GENOMIC DNA]</scope>
    <source>
        <strain evidence="3">DSM 26471</strain>
    </source>
</reference>
<protein>
    <recommendedName>
        <fullName evidence="4">Component of SufBCD complex</fullName>
    </recommendedName>
</protein>